<keyword evidence="4 5" id="KW-0472">Membrane</keyword>
<evidence type="ECO:0000313" key="6">
    <source>
        <dbReference type="EMBL" id="MDP4575722.1"/>
    </source>
</evidence>
<comment type="subcellular location">
    <subcellularLocation>
        <location evidence="1">Membrane</location>
    </subcellularLocation>
</comment>
<sequence>MQAQMLAPAAVLVVWSLIMLYWMAFTRFPAMSKLGRDVGKAKPGGRGQDLEGVIPDKVNWKAHNYAHLMEQPTIFYPAVVILAIMGAGAIDVVLAWIYVVLRIIHSVYQATVNVVKVRFLIFLLSTLALTVLAVRAMLATLFHDPSIVTG</sequence>
<dbReference type="Pfam" id="PF01124">
    <property type="entry name" value="MAPEG"/>
    <property type="match status" value="1"/>
</dbReference>
<comment type="caution">
    <text evidence="6">The sequence shown here is derived from an EMBL/GenBank/DDBJ whole genome shotgun (WGS) entry which is preliminary data.</text>
</comment>
<dbReference type="InterPro" id="IPR023352">
    <property type="entry name" value="MAPEG-like_dom_sf"/>
</dbReference>
<evidence type="ECO:0000313" key="7">
    <source>
        <dbReference type="Proteomes" id="UP001240639"/>
    </source>
</evidence>
<gene>
    <name evidence="6" type="ORF">Q9K02_11280</name>
</gene>
<accession>A0ABT9HRD9</accession>
<evidence type="ECO:0000256" key="5">
    <source>
        <dbReference type="SAM" id="Phobius"/>
    </source>
</evidence>
<organism evidence="6 7">
    <name type="scientific">Qipengyuania profundimaris</name>
    <dbReference type="NCBI Taxonomy" id="3067652"/>
    <lineage>
        <taxon>Bacteria</taxon>
        <taxon>Pseudomonadati</taxon>
        <taxon>Pseudomonadota</taxon>
        <taxon>Alphaproteobacteria</taxon>
        <taxon>Sphingomonadales</taxon>
        <taxon>Erythrobacteraceae</taxon>
        <taxon>Qipengyuania</taxon>
    </lineage>
</organism>
<dbReference type="SUPFAM" id="SSF161084">
    <property type="entry name" value="MAPEG domain-like"/>
    <property type="match status" value="1"/>
</dbReference>
<name>A0ABT9HRD9_9SPHN</name>
<evidence type="ECO:0000256" key="3">
    <source>
        <dbReference type="ARBA" id="ARBA00022989"/>
    </source>
</evidence>
<proteinExistence type="predicted"/>
<keyword evidence="7" id="KW-1185">Reference proteome</keyword>
<feature type="transmembrane region" description="Helical" evidence="5">
    <location>
        <begin position="74"/>
        <end position="99"/>
    </location>
</feature>
<dbReference type="RefSeq" id="WP_305933509.1">
    <property type="nucleotide sequence ID" value="NZ_JAVAIM010000001.1"/>
</dbReference>
<dbReference type="EMBL" id="JAVAIM010000001">
    <property type="protein sequence ID" value="MDP4575722.1"/>
    <property type="molecule type" value="Genomic_DNA"/>
</dbReference>
<dbReference type="InterPro" id="IPR001129">
    <property type="entry name" value="Membr-assoc_MAPEG"/>
</dbReference>
<evidence type="ECO:0000256" key="2">
    <source>
        <dbReference type="ARBA" id="ARBA00022692"/>
    </source>
</evidence>
<reference evidence="6 7" key="1">
    <citation type="submission" date="2023-08" db="EMBL/GenBank/DDBJ databases">
        <title>genomic of G39.</title>
        <authorList>
            <person name="Wang Y."/>
        </authorList>
    </citation>
    <scope>NUCLEOTIDE SEQUENCE [LARGE SCALE GENOMIC DNA]</scope>
    <source>
        <strain evidence="6 7">G39</strain>
    </source>
</reference>
<keyword evidence="3 5" id="KW-1133">Transmembrane helix</keyword>
<protein>
    <submittedName>
        <fullName evidence="6">MAPEG family protein</fullName>
    </submittedName>
</protein>
<evidence type="ECO:0000256" key="4">
    <source>
        <dbReference type="ARBA" id="ARBA00023136"/>
    </source>
</evidence>
<feature type="transmembrane region" description="Helical" evidence="5">
    <location>
        <begin position="6"/>
        <end position="24"/>
    </location>
</feature>
<keyword evidence="2 5" id="KW-0812">Transmembrane</keyword>
<dbReference type="Gene3D" id="1.20.120.550">
    <property type="entry name" value="Membrane associated eicosanoid/glutathione metabolism-like domain"/>
    <property type="match status" value="1"/>
</dbReference>
<feature type="transmembrane region" description="Helical" evidence="5">
    <location>
        <begin position="119"/>
        <end position="142"/>
    </location>
</feature>
<evidence type="ECO:0000256" key="1">
    <source>
        <dbReference type="ARBA" id="ARBA00004370"/>
    </source>
</evidence>
<dbReference type="Proteomes" id="UP001240639">
    <property type="component" value="Unassembled WGS sequence"/>
</dbReference>